<organism evidence="2 3">
    <name type="scientific">Candidatus Geothrix odensensis</name>
    <dbReference type="NCBI Taxonomy" id="2954440"/>
    <lineage>
        <taxon>Bacteria</taxon>
        <taxon>Pseudomonadati</taxon>
        <taxon>Acidobacteriota</taxon>
        <taxon>Holophagae</taxon>
        <taxon>Holophagales</taxon>
        <taxon>Holophagaceae</taxon>
        <taxon>Geothrix</taxon>
    </lineage>
</organism>
<name>A0A936F5A8_9BACT</name>
<evidence type="ECO:0000256" key="1">
    <source>
        <dbReference type="SAM" id="MobiDB-lite"/>
    </source>
</evidence>
<reference evidence="2 3" key="1">
    <citation type="submission" date="2020-10" db="EMBL/GenBank/DDBJ databases">
        <title>Connecting structure to function with the recovery of over 1000 high-quality activated sludge metagenome-assembled genomes encoding full-length rRNA genes using long-read sequencing.</title>
        <authorList>
            <person name="Singleton C.M."/>
            <person name="Petriglieri F."/>
            <person name="Kristensen J.M."/>
            <person name="Kirkegaard R.H."/>
            <person name="Michaelsen T.Y."/>
            <person name="Andersen M.H."/>
            <person name="Karst S.M."/>
            <person name="Dueholm M.S."/>
            <person name="Nielsen P.H."/>
            <person name="Albertsen M."/>
        </authorList>
    </citation>
    <scope>NUCLEOTIDE SEQUENCE [LARGE SCALE GENOMIC DNA]</scope>
    <source>
        <strain evidence="2">OdNE_18-Q3-R46-58_MAXAC.008</strain>
    </source>
</reference>
<evidence type="ECO:0000313" key="3">
    <source>
        <dbReference type="Proteomes" id="UP000709959"/>
    </source>
</evidence>
<comment type="caution">
    <text evidence="2">The sequence shown here is derived from an EMBL/GenBank/DDBJ whole genome shotgun (WGS) entry which is preliminary data.</text>
</comment>
<dbReference type="EMBL" id="JADKCH010000035">
    <property type="protein sequence ID" value="MBK8574111.1"/>
    <property type="molecule type" value="Genomic_DNA"/>
</dbReference>
<feature type="region of interest" description="Disordered" evidence="1">
    <location>
        <begin position="1"/>
        <end position="25"/>
    </location>
</feature>
<accession>A0A936F5A8</accession>
<protein>
    <submittedName>
        <fullName evidence="2">Uncharacterized protein</fullName>
    </submittedName>
</protein>
<gene>
    <name evidence="2" type="ORF">IPN91_16160</name>
</gene>
<sequence length="123" mass="12911">MGWQRPLGQGQQAHQGGRGGWQPLEAAEEDLAHQVLFGPQGRGLARHQGPPVPLPGQGSGLVGQLQEIPEQAGIAEALGDQVVAEGLGQVVLPEEVLQHQAQVLVLQAVHAHQRRGRFAPAAG</sequence>
<evidence type="ECO:0000313" key="2">
    <source>
        <dbReference type="EMBL" id="MBK8574111.1"/>
    </source>
</evidence>
<dbReference type="AlphaFoldDB" id="A0A936F5A8"/>
<dbReference type="Proteomes" id="UP000709959">
    <property type="component" value="Unassembled WGS sequence"/>
</dbReference>
<proteinExistence type="predicted"/>